<comment type="caution">
    <text evidence="1">The sequence shown here is derived from an EMBL/GenBank/DDBJ whole genome shotgun (WGS) entry which is preliminary data.</text>
</comment>
<gene>
    <name evidence="1" type="ORF">F0919_11155</name>
</gene>
<accession>A0A5M6CL31</accession>
<keyword evidence="2" id="KW-1185">Reference proteome</keyword>
<dbReference type="AlphaFoldDB" id="A0A5M6CL31"/>
<evidence type="ECO:0000313" key="2">
    <source>
        <dbReference type="Proteomes" id="UP000323632"/>
    </source>
</evidence>
<sequence length="122" mass="13675">MKIRIKGNSVRFRLVKKDVEAITATGYCEEATNFGSTVFKYALKKNDASDELSATYTDNTITVYIPAIFLEGWATNDVITFKGNMPIGNGEMLFILVEKDFVCLDHTNEDQSDNYANPNKTC</sequence>
<reference evidence="1 2" key="1">
    <citation type="submission" date="2019-09" db="EMBL/GenBank/DDBJ databases">
        <title>Genome sequence and assembly of Taibaiella sp.</title>
        <authorList>
            <person name="Chhetri G."/>
        </authorList>
    </citation>
    <scope>NUCLEOTIDE SEQUENCE [LARGE SCALE GENOMIC DNA]</scope>
    <source>
        <strain evidence="1 2">KVB11</strain>
    </source>
</reference>
<evidence type="ECO:0000313" key="1">
    <source>
        <dbReference type="EMBL" id="KAA5535140.1"/>
    </source>
</evidence>
<name>A0A5M6CL31_9BACT</name>
<protein>
    <submittedName>
        <fullName evidence="1">Uncharacterized protein</fullName>
    </submittedName>
</protein>
<organism evidence="1 2">
    <name type="scientific">Taibaiella lutea</name>
    <dbReference type="NCBI Taxonomy" id="2608001"/>
    <lineage>
        <taxon>Bacteria</taxon>
        <taxon>Pseudomonadati</taxon>
        <taxon>Bacteroidota</taxon>
        <taxon>Chitinophagia</taxon>
        <taxon>Chitinophagales</taxon>
        <taxon>Chitinophagaceae</taxon>
        <taxon>Taibaiella</taxon>
    </lineage>
</organism>
<dbReference type="EMBL" id="VWSH01000002">
    <property type="protein sequence ID" value="KAA5535140.1"/>
    <property type="molecule type" value="Genomic_DNA"/>
</dbReference>
<dbReference type="Proteomes" id="UP000323632">
    <property type="component" value="Unassembled WGS sequence"/>
</dbReference>
<proteinExistence type="predicted"/>
<dbReference type="RefSeq" id="WP_150032819.1">
    <property type="nucleotide sequence ID" value="NZ_VWSH01000002.1"/>
</dbReference>
<dbReference type="Pfam" id="PF22668">
    <property type="entry name" value="DUF7009"/>
    <property type="match status" value="1"/>
</dbReference>
<dbReference type="InterPro" id="IPR053825">
    <property type="entry name" value="DUF7009"/>
</dbReference>